<evidence type="ECO:0000256" key="8">
    <source>
        <dbReference type="ARBA" id="ARBA00023136"/>
    </source>
</evidence>
<accession>A0A327Q5R6</accession>
<feature type="transmembrane region" description="Helical" evidence="10">
    <location>
        <begin position="217"/>
        <end position="237"/>
    </location>
</feature>
<feature type="transmembrane region" description="Helical" evidence="10">
    <location>
        <begin position="21"/>
        <end position="39"/>
    </location>
</feature>
<keyword evidence="10" id="KW-1003">Cell membrane</keyword>
<feature type="transmembrane region" description="Helical" evidence="10">
    <location>
        <begin position="117"/>
        <end position="137"/>
    </location>
</feature>
<keyword evidence="3 10" id="KW-0813">Transport</keyword>
<feature type="transmembrane region" description="Helical" evidence="10">
    <location>
        <begin position="370"/>
        <end position="391"/>
    </location>
</feature>
<dbReference type="PRINTS" id="PR00303">
    <property type="entry name" value="SECYTRNLCASE"/>
</dbReference>
<dbReference type="PANTHER" id="PTHR10906">
    <property type="entry name" value="SECY/SEC61-ALPHA FAMILY MEMBER"/>
    <property type="match status" value="1"/>
</dbReference>
<evidence type="ECO:0000313" key="15">
    <source>
        <dbReference type="Proteomes" id="UP000249547"/>
    </source>
</evidence>
<dbReference type="FunFam" id="1.10.3370.10:FF:000001">
    <property type="entry name" value="Preprotein translocase subunit SecY"/>
    <property type="match status" value="1"/>
</dbReference>
<proteinExistence type="inferred from homology"/>
<evidence type="ECO:0000256" key="12">
    <source>
        <dbReference type="RuleBase" id="RU003484"/>
    </source>
</evidence>
<dbReference type="EMBL" id="QLLL01000009">
    <property type="protein sequence ID" value="RAI99788.1"/>
    <property type="molecule type" value="Genomic_DNA"/>
</dbReference>
<dbReference type="AlphaFoldDB" id="A0A327Q5R6"/>
<feature type="transmembrane region" description="Helical" evidence="10">
    <location>
        <begin position="73"/>
        <end position="97"/>
    </location>
</feature>
<dbReference type="PROSITE" id="PS00756">
    <property type="entry name" value="SECY_2"/>
    <property type="match status" value="1"/>
</dbReference>
<evidence type="ECO:0000313" key="14">
    <source>
        <dbReference type="EMBL" id="RAI99788.1"/>
    </source>
</evidence>
<dbReference type="Gene3D" id="1.10.3370.10">
    <property type="entry name" value="SecY subunit domain"/>
    <property type="match status" value="1"/>
</dbReference>
<dbReference type="InterPro" id="IPR023201">
    <property type="entry name" value="SecY_dom_sf"/>
</dbReference>
<dbReference type="Pfam" id="PF00344">
    <property type="entry name" value="SecY"/>
    <property type="match status" value="1"/>
</dbReference>
<feature type="transmembrane region" description="Helical" evidence="10">
    <location>
        <begin position="180"/>
        <end position="197"/>
    </location>
</feature>
<dbReference type="PROSITE" id="PS00755">
    <property type="entry name" value="SECY_1"/>
    <property type="match status" value="1"/>
</dbReference>
<reference evidence="14 15" key="1">
    <citation type="submission" date="2018-06" db="EMBL/GenBank/DDBJ databases">
        <title>Genomic Encyclopedia of Archaeal and Bacterial Type Strains, Phase II (KMG-II): from individual species to whole genera.</title>
        <authorList>
            <person name="Goeker M."/>
        </authorList>
    </citation>
    <scope>NUCLEOTIDE SEQUENCE [LARGE SCALE GENOMIC DNA]</scope>
    <source>
        <strain evidence="14 15">DSM 23857</strain>
    </source>
</reference>
<dbReference type="GO" id="GO:0065002">
    <property type="term" value="P:intracellular protein transmembrane transport"/>
    <property type="evidence" value="ECO:0007669"/>
    <property type="project" value="UniProtKB-UniRule"/>
</dbReference>
<name>A0A327Q5R6_9BACT</name>
<dbReference type="InterPro" id="IPR026593">
    <property type="entry name" value="SecY"/>
</dbReference>
<evidence type="ECO:0000256" key="6">
    <source>
        <dbReference type="ARBA" id="ARBA00022989"/>
    </source>
</evidence>
<dbReference type="RefSeq" id="WP_111599744.1">
    <property type="nucleotide sequence ID" value="NZ_QLLL01000009.1"/>
</dbReference>
<evidence type="ECO:0000256" key="3">
    <source>
        <dbReference type="ARBA" id="ARBA00022448"/>
    </source>
</evidence>
<comment type="subunit">
    <text evidence="10">Component of the Sec protein translocase complex. Heterotrimer consisting of SecY, SecE and SecG subunits. The heterotrimers can form oligomers, although 1 heterotrimer is thought to be able to translocate proteins. Interacts with the ribosome. Interacts with SecDF, and other proteins may be involved. Interacts with SecA.</text>
</comment>
<keyword evidence="15" id="KW-1185">Reference proteome</keyword>
<feature type="transmembrane region" description="Helical" evidence="10">
    <location>
        <begin position="313"/>
        <end position="334"/>
    </location>
</feature>
<dbReference type="InterPro" id="IPR030659">
    <property type="entry name" value="SecY_CS"/>
</dbReference>
<evidence type="ECO:0000256" key="4">
    <source>
        <dbReference type="ARBA" id="ARBA00022692"/>
    </source>
</evidence>
<dbReference type="PIRSF" id="PIRSF004557">
    <property type="entry name" value="SecY"/>
    <property type="match status" value="1"/>
</dbReference>
<comment type="subcellular location">
    <subcellularLocation>
        <location evidence="10">Cell membrane</location>
        <topology evidence="10">Multi-pass membrane protein</topology>
    </subcellularLocation>
    <subcellularLocation>
        <location evidence="1 12">Membrane</location>
        <topology evidence="1 12">Multi-pass membrane protein</topology>
    </subcellularLocation>
</comment>
<dbReference type="NCBIfam" id="TIGR00967">
    <property type="entry name" value="3a0501s007"/>
    <property type="match status" value="1"/>
</dbReference>
<evidence type="ECO:0000256" key="1">
    <source>
        <dbReference type="ARBA" id="ARBA00004141"/>
    </source>
</evidence>
<comment type="caution">
    <text evidence="14">The sequence shown here is derived from an EMBL/GenBank/DDBJ whole genome shotgun (WGS) entry which is preliminary data.</text>
</comment>
<evidence type="ECO:0000256" key="10">
    <source>
        <dbReference type="HAMAP-Rule" id="MF_01465"/>
    </source>
</evidence>
<feature type="transmembrane region" description="Helical" evidence="10">
    <location>
        <begin position="271"/>
        <end position="293"/>
    </location>
</feature>
<organism evidence="14 15">
    <name type="scientific">Chitinophaga skermanii</name>
    <dbReference type="NCBI Taxonomy" id="331697"/>
    <lineage>
        <taxon>Bacteria</taxon>
        <taxon>Pseudomonadati</taxon>
        <taxon>Bacteroidota</taxon>
        <taxon>Chitinophagia</taxon>
        <taxon>Chitinophagales</taxon>
        <taxon>Chitinophagaceae</taxon>
        <taxon>Chitinophaga</taxon>
    </lineage>
</organism>
<dbReference type="GO" id="GO:0043952">
    <property type="term" value="P:protein transport by the Sec complex"/>
    <property type="evidence" value="ECO:0007669"/>
    <property type="project" value="UniProtKB-UniRule"/>
</dbReference>
<dbReference type="OrthoDB" id="9809248at2"/>
<comment type="function">
    <text evidence="10 11">The central subunit of the protein translocation channel SecYEG. Consists of two halves formed by TMs 1-5 and 6-10. These two domains form a lateral gate at the front which open onto the bilayer between TMs 2 and 7, and are clamped together by SecE at the back. The channel is closed by both a pore ring composed of hydrophobic SecY resides and a short helix (helix 2A) on the extracellular side of the membrane which forms a plug. The plug probably moves laterally to allow the channel to open. The ring and the pore may move independently.</text>
</comment>
<dbReference type="Proteomes" id="UP000249547">
    <property type="component" value="Unassembled WGS sequence"/>
</dbReference>
<keyword evidence="4 10" id="KW-0812">Transmembrane</keyword>
<feature type="transmembrane region" description="Helical" evidence="10">
    <location>
        <begin position="152"/>
        <end position="173"/>
    </location>
</feature>
<evidence type="ECO:0000256" key="7">
    <source>
        <dbReference type="ARBA" id="ARBA00023010"/>
    </source>
</evidence>
<evidence type="ECO:0000256" key="2">
    <source>
        <dbReference type="ARBA" id="ARBA00005751"/>
    </source>
</evidence>
<keyword evidence="6 10" id="KW-1133">Transmembrane helix</keyword>
<evidence type="ECO:0000256" key="9">
    <source>
        <dbReference type="ARBA" id="ARBA00039733"/>
    </source>
</evidence>
<keyword evidence="5 10" id="KW-0653">Protein transport</keyword>
<evidence type="ECO:0000256" key="13">
    <source>
        <dbReference type="RuleBase" id="RU004349"/>
    </source>
</evidence>
<feature type="transmembrane region" description="Helical" evidence="10">
    <location>
        <begin position="397"/>
        <end position="417"/>
    </location>
</feature>
<sequence>MKKFIETIKNIWSIEDLRNRILTTLLLVLIYRAGSYIALPGIDPTALANFQKTSNQGILGLFNMFAGGSFSRASIFALGIMPYISASIAIQLLTIAVPKFQKLQKEGESGRQKINQYTRLLTVVVTALQASAYVAYLRNQSAGAIIQEYGSFMFWLSTTIVLTAGTLFVMWLGEKITDKGIGNGTSIIIMMGILARLPESLLQEFASRTTDGGGGLLIFLVEIAFFILITIGLILLIQGTRKIPVNYAKRIVGNKQYGGVRQFIPLKVNAAGVMPIIFAQAIMFIPATAIGFATSSEDASGFVRIFSDHTNPYYNMIYAVLVIVFTFFYTALIFNPTTMADEMKSNNGFIPGVKPGQATADYIGAVMDRITLPGAFFLALVGVLPGIAAALHINTNFATFFGGTSLLIMVGVILDTLQQIESQLLMRHYDGLMSSGRIKGRTSPASAQ</sequence>
<evidence type="ECO:0000256" key="11">
    <source>
        <dbReference type="RuleBase" id="RU000537"/>
    </source>
</evidence>
<protein>
    <recommendedName>
        <fullName evidence="9 10">Protein translocase subunit SecY</fullName>
    </recommendedName>
</protein>
<evidence type="ECO:0000256" key="5">
    <source>
        <dbReference type="ARBA" id="ARBA00022927"/>
    </source>
</evidence>
<dbReference type="GO" id="GO:0005886">
    <property type="term" value="C:plasma membrane"/>
    <property type="evidence" value="ECO:0007669"/>
    <property type="project" value="UniProtKB-SubCell"/>
</dbReference>
<dbReference type="HAMAP" id="MF_01465">
    <property type="entry name" value="SecY"/>
    <property type="match status" value="1"/>
</dbReference>
<keyword evidence="8 10" id="KW-0472">Membrane</keyword>
<keyword evidence="7 10" id="KW-0811">Translocation</keyword>
<dbReference type="InterPro" id="IPR002208">
    <property type="entry name" value="SecY/SEC61-alpha"/>
</dbReference>
<gene>
    <name evidence="10" type="primary">secY</name>
    <name evidence="14" type="ORF">LX64_04341</name>
</gene>
<comment type="similarity">
    <text evidence="2 10 13">Belongs to the SecY/SEC61-alpha family.</text>
</comment>
<dbReference type="SUPFAM" id="SSF103491">
    <property type="entry name" value="Preprotein translocase SecY subunit"/>
    <property type="match status" value="1"/>
</dbReference>
<dbReference type="GO" id="GO:0006605">
    <property type="term" value="P:protein targeting"/>
    <property type="evidence" value="ECO:0007669"/>
    <property type="project" value="UniProtKB-UniRule"/>
</dbReference>